<dbReference type="OrthoDB" id="7763606at2759"/>
<name>A0A1S4C0Q8_TOBAC</name>
<dbReference type="PANTHER" id="PTHR47510:SF3">
    <property type="entry name" value="ENDO_EXONUCLEASE_PHOSPHATASE DOMAIN-CONTAINING PROTEIN"/>
    <property type="match status" value="1"/>
</dbReference>
<dbReference type="STRING" id="4097.A0A1S4C0Q8"/>
<dbReference type="KEGG" id="nta:107813928"/>
<organism evidence="1 2">
    <name type="scientific">Nicotiana tabacum</name>
    <name type="common">Common tobacco</name>
    <dbReference type="NCBI Taxonomy" id="4097"/>
    <lineage>
        <taxon>Eukaryota</taxon>
        <taxon>Viridiplantae</taxon>
        <taxon>Streptophyta</taxon>
        <taxon>Embryophyta</taxon>
        <taxon>Tracheophyta</taxon>
        <taxon>Spermatophyta</taxon>
        <taxon>Magnoliopsida</taxon>
        <taxon>eudicotyledons</taxon>
        <taxon>Gunneridae</taxon>
        <taxon>Pentapetalae</taxon>
        <taxon>asterids</taxon>
        <taxon>lamiids</taxon>
        <taxon>Solanales</taxon>
        <taxon>Solanaceae</taxon>
        <taxon>Nicotianoideae</taxon>
        <taxon>Nicotianeae</taxon>
        <taxon>Nicotiana</taxon>
    </lineage>
</organism>
<proteinExistence type="predicted"/>
<accession>A0A1S4C0Q8</accession>
<protein>
    <submittedName>
        <fullName evidence="2">Uncharacterized protein LOC107813928</fullName>
    </submittedName>
</protein>
<dbReference type="PANTHER" id="PTHR47510">
    <property type="entry name" value="REVERSE TRANSCRIPTASE DOMAIN-CONTAINING PROTEIN"/>
    <property type="match status" value="1"/>
</dbReference>
<dbReference type="RefSeq" id="XP_016494737.2">
    <property type="nucleotide sequence ID" value="XM_016639251.2"/>
</dbReference>
<dbReference type="GeneID" id="107813928"/>
<dbReference type="AlphaFoldDB" id="A0A1S4C0Q8"/>
<dbReference type="RefSeq" id="XP_016494737.1">
    <property type="nucleotide sequence ID" value="XM_016639251.1"/>
</dbReference>
<reference evidence="1" key="1">
    <citation type="journal article" date="2014" name="Nat. Commun.">
        <title>The tobacco genome sequence and its comparison with those of tomato and potato.</title>
        <authorList>
            <person name="Sierro N."/>
            <person name="Battey J.N."/>
            <person name="Ouadi S."/>
            <person name="Bakaher N."/>
            <person name="Bovet L."/>
            <person name="Willig A."/>
            <person name="Goepfert S."/>
            <person name="Peitsch M.C."/>
            <person name="Ivanov N.V."/>
        </authorList>
    </citation>
    <scope>NUCLEOTIDE SEQUENCE [LARGE SCALE GENOMIC DNA]</scope>
</reference>
<gene>
    <name evidence="2" type="primary">LOC107813928</name>
</gene>
<dbReference type="PaxDb" id="4097-A0A1S4C0Q8"/>
<evidence type="ECO:0000313" key="2">
    <source>
        <dbReference type="RefSeq" id="XP_016494737.2"/>
    </source>
</evidence>
<reference evidence="2" key="2">
    <citation type="submission" date="2025-08" db="UniProtKB">
        <authorList>
            <consortium name="RefSeq"/>
        </authorList>
    </citation>
    <scope>IDENTIFICATION</scope>
    <source>
        <tissue evidence="2">Leaf</tissue>
    </source>
</reference>
<dbReference type="InterPro" id="IPR000477">
    <property type="entry name" value="RT_dom"/>
</dbReference>
<keyword evidence="1" id="KW-1185">Reference proteome</keyword>
<sequence>MGYAVLGSITQGTGDWWWNGEVQGIVETKKAAYLKLVGSTDKEEWRTYRECYKKARREAKLAVTAAKTAAFERLYEDLGSKGGDRKLYKLAKTRERKARDLGRVRCIKDEDGKVLVEESCIRRRWQEYFHRHLNEEGDRNIVLGELENSESQRDFGFCRRVKCEEIDVSIRKRSRGKATGPDEIRMEFWKEAGDIQNCNNYGGIKLLSHTMKVSKRVVEKRVRTGVSISENQFRFMPGRSTTEAIHLVRQLVEQYRERKKDLHMVFIDLEKAYDKVRMCGHIKKDKIRNEVIRDKVRVTSVEDNLRESRLRWFGHVKRRDEDAPVRRCERLTMAGLRKGKGRLKKYRREVIRQHMSVLHLTEDMTSDRKVWRSRIMVVG</sequence>
<evidence type="ECO:0000313" key="1">
    <source>
        <dbReference type="Proteomes" id="UP000790787"/>
    </source>
</evidence>
<dbReference type="Pfam" id="PF00078">
    <property type="entry name" value="RVT_1"/>
    <property type="match status" value="1"/>
</dbReference>
<dbReference type="Proteomes" id="UP000790787">
    <property type="component" value="Chromosome 18"/>
</dbReference>